<dbReference type="PANTHER" id="PTHR43775">
    <property type="entry name" value="FATTY ACID SYNTHASE"/>
    <property type="match status" value="1"/>
</dbReference>
<dbReference type="Pfam" id="PF08659">
    <property type="entry name" value="KR"/>
    <property type="match status" value="1"/>
</dbReference>
<dbReference type="SUPFAM" id="SSF52151">
    <property type="entry name" value="FabD/lysophospholipase-like"/>
    <property type="match status" value="1"/>
</dbReference>
<evidence type="ECO:0000256" key="9">
    <source>
        <dbReference type="ARBA" id="ARBA00029443"/>
    </source>
</evidence>
<dbReference type="Gene3D" id="3.40.50.720">
    <property type="entry name" value="NAD(P)-binding Rossmann-like Domain"/>
    <property type="match status" value="3"/>
</dbReference>
<dbReference type="InterPro" id="IPR016036">
    <property type="entry name" value="Malonyl_transacylase_ACP-bd"/>
</dbReference>
<dbReference type="InterPro" id="IPR020806">
    <property type="entry name" value="PKS_PP-bd"/>
</dbReference>
<feature type="region of interest" description="N-terminal hotdog fold" evidence="10">
    <location>
        <begin position="928"/>
        <end position="1061"/>
    </location>
</feature>
<dbReference type="Pfam" id="PF21089">
    <property type="entry name" value="PKS_DH_N"/>
    <property type="match status" value="1"/>
</dbReference>
<feature type="active site" description="Proton donor; for dehydratase activity" evidence="10">
    <location>
        <position position="1136"/>
    </location>
</feature>
<evidence type="ECO:0000256" key="8">
    <source>
        <dbReference type="ARBA" id="ARBA00023268"/>
    </source>
</evidence>
<dbReference type="PROSITE" id="PS52004">
    <property type="entry name" value="KS3_2"/>
    <property type="match status" value="1"/>
</dbReference>
<evidence type="ECO:0000313" key="16">
    <source>
        <dbReference type="Proteomes" id="UP001338125"/>
    </source>
</evidence>
<dbReference type="SUPFAM" id="SSF55048">
    <property type="entry name" value="Probable ACP-binding domain of malonyl-CoA ACP transacylase"/>
    <property type="match status" value="1"/>
</dbReference>
<dbReference type="InterPro" id="IPR013120">
    <property type="entry name" value="FAR_NAD-bd"/>
</dbReference>
<dbReference type="PANTHER" id="PTHR43775:SF20">
    <property type="entry name" value="HYBRID PKS-NRPS SYNTHETASE APDA"/>
    <property type="match status" value="1"/>
</dbReference>
<dbReference type="PROSITE" id="PS00012">
    <property type="entry name" value="PHOSPHOPANTETHEINE"/>
    <property type="match status" value="1"/>
</dbReference>
<comment type="similarity">
    <text evidence="9">In the C-terminal section; belongs to the NRP synthetase family.</text>
</comment>
<dbReference type="InterPro" id="IPR001227">
    <property type="entry name" value="Ac_transferase_dom_sf"/>
</dbReference>
<keyword evidence="3" id="KW-0436">Ligase</keyword>
<gene>
    <name evidence="15" type="ORF">PT974_04451</name>
</gene>
<dbReference type="CDD" id="cd00833">
    <property type="entry name" value="PKS"/>
    <property type="match status" value="1"/>
</dbReference>
<dbReference type="CDD" id="cd05930">
    <property type="entry name" value="A_NRPS"/>
    <property type="match status" value="1"/>
</dbReference>
<sequence length="4045" mass="444912">MTNQEAKQGTIREPIAIVGSACRFPGGSNSPSKLWELLQQPQDVLKEIPPDRFSVDGFYHPDNMHHGTSNVRHSYMLDEDIRVFDAQFFGIKPVEANSIDPQQRLLLETVYEGIEAAGLTVSQMRGSQTAVYVGLMSNDYADMLGNDQENFPTYFATGTARSIVSNRISYFFDWHGPSMTIDTACSSSLVAVHQAVQVLRSGDGTNVAVAAGTNLLLNPDQYIAESKLKMLSPEGRSRMWDEKANGYARGDGIAAVVLKTLSQAIRDGDHIECLIRETQVNQDGKTKGITMPSPTAQTALIRATYKQAGLDLSKPSDRPQFFEAHGTGTPAGDPPLAVGSIKTVIGHTEGTAGLAALIKGSLALQSGVIPPNLLFDKINPKVKPFYGNLQIHNLAVSWPDLAPGAVRRVSVNSFGFGGSNAHAILEAYEPSASEASSEDVSNSTVHVALNFSAASESALRVMLRQYADHLEENPSINLRDLASTLNTRRSTFTVRTSVFGSTAMQLSQGLRERSEADKTTLIPVPPKSPSSKPRVLGVFTGQGAQWKRMGAELLASSPKVVSILDHLERSLAELPDGPSFSLKSEILADEKTSRVNEAEISQPLCTAVQVVLVDLLRSAGVGFEAVVGHSSGEIGAAYAAGYISAGDAIRIAYYRGLHLHLAEGPKGEQGAMMAVGTSFDDAQELCDLPAFRGRIGIAASNSSASLTLSGDLDAIERAKEVLEDEKKFARLLKVDKAYHSHHMLPCSDAYRKSLADCGIKVLRPPRNGTAWISSVYGEDASDYRREIDSEYWISNMCKPVLFSQALEFALADRGPFDIAIECGPHPALKGPALQVIQEVLGGSIPYTGLLSRARPDNQSFAEGLGYLWQALGENAVDYNSFDKFMAGPGAPNPRLVPNLPSYAWDHERAFWHESRQYAANRTKTHPTHELLGTKCPDGTAKQHRWRNMLRPREIPWLAGHQIQEQMVFPAAGYVSAAIEAVKFAIQGQPIKEIEIEDFIIGQAIAFNDEYSSVETQFTLTDVHSDAIYWSSAFSFYSASSKNSGAMDLNASGKIRIIMGEPNDDLLPPSPSSDFNMIDVDPDRFYASLGKLGFGYTGPFQALGSLKRRMGVATGTIRNPSSTDPAHELLMHPATFDNAIQSIILAYCYPNDGRLRSVHLPTGIRKIKLNPVLCERYAGKEALLRFKSTTTSDRSSEIEGDVDIYDEQGGNALMQLEGLHTKPLANETAANDSPLFLETKWDIETPSRELAEASRPDMQEKADLCFDVERVAFYYLRHLDEAATRADRENAQSHHKIFFEYIDHTVANVKRGTEQFINREWLYDTHEQVLAIIHKYPDSLDMKLMHAVGEHLIPVIRGETTMLEYMREDNLLNDFYVHAVGFDEYTESLAEQVVQFSHRHPHMNILEVGAGTGGATKRIFKKLGKQFGSYTYTDVSAGFFEKAREVFRETESKMSFKALNIEKDPVEQGFTEHSYDLIVASLVLHATHEMEATMRNVRRLLKPGGYLIMLELGDYIEMRTGLIFGSLPGWWMGYDDGRKLSPCMSEIEWSECMKKAGFSGVDAIVPRQEKLPISLAVITAQAVDDHVNFLREPLTSKSVKLVGPHLTIVGGSTARVSQLVSDSAASLEPFYEKVSTVRSFAELSTAEVPFMGTALVLTDLDEPIFQDMSEDVLKGVQQLFKQSRTCLWATQGARDSNPYQNMSVGLGRVAKLEMTHLRLQSLDFDAATEPSAKNIMERLLQFEAVGVWEQDGEASNLLWSVEPEIAFNRGNAVIPRLMPNPVRNARYNSSRRLITQDTQPTKANLSLQWSGRLYEILDEGPVDTATLAVDGRVQLEVSHSTIDAIGVNGMDYAYLVLGKNTQTKEQVIALSPKSNSVVRVFSSWTVPYSMGTDEALRVMTALRTNLIALNILSRVSSGETLVLVEPDETSATALSRLGAERGITMVFLTTKVDVQGSNWVYLHANSPRRTIQFALPREISLLVVDRNQGVLATNVVECLPASGKVLFTESLTSKESRLDTFTSMAFIPSTLRSAFVYAHDMSTVQKAPSVISASDISPDNQPSLDATLFSWVSDTVPVQITPIDSDPLFSSEKTYWLVGLSGGLGLSLCEWMIKHGAKYIVITSRNPQVDPKWEEHIKSQGAIVRLYSSDITDRESVSAIYNKIREELPPIGGIAQGAMVLADTMFVDLDPAKVQRVLGPKVNGSIILEDLFANADLEFFVFFSSMAYVTGNQGQSIYAAANAYMASLAAQRRKRGVAGSVINIGTIIGNGYVTRQLTIAQQEYLTHMGNVFMSEQDFHQIFAEAIVAGRPDATDIPEIMTGLRLAHMDDADKVTWFHNPKFSHCVLWPEEQGARAVMSKQNVTVKSRLLLATTPEEAREAIEESLVAKLKSSLQIDASVSIINMNADQLGLDSLVAVDIRSWFIKELNVEMPVLKILGGFTVAEMVAAAQEKLSEAFIPNMGKEIDSSLKAAMAVEQTIPVHEEKPSDLDRGEFISYDEDEGEEKEQDSTDVSESGVTASDGSTESPVLSSQTSVEPVAPIFDVLRAKKVGFGTSTPSEFARSTRSGRTSNDSPFDSDSDNSSFRKSRTSAITPISTMDEYFSKPDDTAFERVVPMSFGQTRFWFLKSYLEDQTTFNITTSIRLSGKLDIERFKRAVHHLGRRHEALRTAFFTDNHNRPMQAVLKKSLLSLEHIRGETNVASEYERIRTHQYDIGRGEMIRMVLLSSSERLNQLIIGYHHINMDGISLEVIIKDLQQLYDGKPLPPVHIQYPDFSLLQHKELAEGQWDNELAFWKSEFADMPEPLPILPPSRKTARSPLSKYGSNTVKFELESELSLQIENVCKRTKTSPFNFYLATFKVLLYRLAGGKVADVCIGMADGGRNNELVSQSVGFFLNILPLRFHQQASQVFSDSLKEARSKVTTALANSKVPFDLLLTEVNAPRTSTMSPLFQAFINYRQGVQEKRQFCGCDSEAVQFNGGQTAYDLSLDILASPGNVVIYLAGQSSLYTEADVGVIAHSYTALLKAFAKNPALRISRPSLYDPQAVQQALDVGKGPTHIAKWPETLVHRVDETIKSYGSRVALKTRTARFTYDQMAGRTNAIAATLISNGLGQGSIIGVFQDPAIDFICTLLAILRIGAVFVPLESRLTIPRLASMVEDGRFDAIVYDKPNQTALTQLGSGFKKINVSLVLAKSSATVPNHATPDGTAIILYTSGSTGKPKGIRLSHSSWRNQVESSATIWQIPSGTGAHLQHSAWSFDMSMSQTFVALANGGSLFILPKELRGDSLAISRLIVSEEINYTQATPSELISWLRYGDIGALRNSKWQFAMAGGEALTPTLIEGFRNLAKKNLKLVNGYGPTETTLVIGTAEVNYETEDTLATPFKLFPNYSVYILDDQKQPVPMGISGEIYIGGAGVGQGYLNLDALNDERFLVDDFAPAEYVQNRWTTMHKSCDRGYLTPDGRLMLEGRIDGDTQVKLRGIRIDLCDIEAVMIKQANGAVREAILSVRNSGGTDYLVAHVVLSAAFSGDQKSFLENLRTSLPVPQYMQPAIAIAKEATAIPQTQDAATRLREIWLEVLGNEISSLYRIDSQADFFHVGGSSLALVEVQMKIKAAFGVDIPLIQLFENSTLGHMTRMVNPAADSISATTKTGYTPSVDISSAPTASSISPNVATNQIDWEQETALTDDLYDIDIDAAPKDQGLPYKTVVITGATGFLGKALLRQMLQDTHIDKIHAIALRRRRSDLPAIFSDPKVHLHIGDLNAPRLGLSESVAREIFAETDAVIHNGADVSFMKTYRTLAKTNVGSTRELVRLCLPQRIPIHFVSSASVAHLSGQESFGETSVASFEPPRDGSDGYTASKWASERFLERVSEKFSIPIWIHRPSSITGEDAPALDLMTNMLGFSKQLRLAPTSPAWRGTLDFVDVEQVAGDIIEEVKNDSAYPDGLVKYMYQSGDLEIAVDDMKGSLEQETGETFQTVSLEEWARRAEAEGMDALVAAYLATVGELPVVFPKLLRAARRAPKEVARPTTKSSFSLREAVGRWLFA</sequence>
<dbReference type="SUPFAM" id="SSF51735">
    <property type="entry name" value="NAD(P)-binding Rossmann-fold domains"/>
    <property type="match status" value="2"/>
</dbReference>
<dbReference type="Gene3D" id="3.30.559.30">
    <property type="entry name" value="Nonribosomal peptide synthetase, condensation domain"/>
    <property type="match status" value="1"/>
</dbReference>
<feature type="region of interest" description="Disordered" evidence="11">
    <location>
        <begin position="2555"/>
        <end position="2588"/>
    </location>
</feature>
<dbReference type="InterPro" id="IPR049900">
    <property type="entry name" value="PKS_mFAS_DH"/>
</dbReference>
<organism evidence="15 16">
    <name type="scientific">Cladobotryum mycophilum</name>
    <dbReference type="NCBI Taxonomy" id="491253"/>
    <lineage>
        <taxon>Eukaryota</taxon>
        <taxon>Fungi</taxon>
        <taxon>Dikarya</taxon>
        <taxon>Ascomycota</taxon>
        <taxon>Pezizomycotina</taxon>
        <taxon>Sordariomycetes</taxon>
        <taxon>Hypocreomycetidae</taxon>
        <taxon>Hypocreales</taxon>
        <taxon>Hypocreaceae</taxon>
        <taxon>Cladobotryum</taxon>
    </lineage>
</organism>
<dbReference type="Pfam" id="PF07993">
    <property type="entry name" value="NAD_binding_4"/>
    <property type="match status" value="1"/>
</dbReference>
<keyword evidence="5" id="KW-0808">Transferase</keyword>
<dbReference type="Proteomes" id="UP001338125">
    <property type="component" value="Unassembled WGS sequence"/>
</dbReference>
<dbReference type="InterPro" id="IPR042104">
    <property type="entry name" value="PKS_dehydratase_sf"/>
</dbReference>
<dbReference type="InterPro" id="IPR036291">
    <property type="entry name" value="NAD(P)-bd_dom_sf"/>
</dbReference>
<feature type="active site" description="Proton acceptor; for dehydratase activity" evidence="10">
    <location>
        <position position="960"/>
    </location>
</feature>
<dbReference type="InterPro" id="IPR016035">
    <property type="entry name" value="Acyl_Trfase/lysoPLipase"/>
</dbReference>
<dbReference type="SUPFAM" id="SSF53335">
    <property type="entry name" value="S-adenosyl-L-methionine-dependent methyltransferases"/>
    <property type="match status" value="1"/>
</dbReference>
<dbReference type="Pfam" id="PF00698">
    <property type="entry name" value="Acyl_transf_1"/>
    <property type="match status" value="1"/>
</dbReference>
<dbReference type="InterPro" id="IPR050091">
    <property type="entry name" value="PKS_NRPS_Biosynth_Enz"/>
</dbReference>
<dbReference type="SMART" id="SM00825">
    <property type="entry name" value="PKS_KS"/>
    <property type="match status" value="1"/>
</dbReference>
<proteinExistence type="inferred from homology"/>
<feature type="compositionally biased region" description="Low complexity" evidence="11">
    <location>
        <begin position="2570"/>
        <end position="2584"/>
    </location>
</feature>
<feature type="compositionally biased region" description="Acidic residues" evidence="11">
    <location>
        <begin position="2499"/>
        <end position="2511"/>
    </location>
</feature>
<dbReference type="InterPro" id="IPR018201">
    <property type="entry name" value="Ketoacyl_synth_AS"/>
</dbReference>
<evidence type="ECO:0000256" key="3">
    <source>
        <dbReference type="ARBA" id="ARBA00022598"/>
    </source>
</evidence>
<evidence type="ECO:0000259" key="12">
    <source>
        <dbReference type="PROSITE" id="PS50075"/>
    </source>
</evidence>
<evidence type="ECO:0000256" key="7">
    <source>
        <dbReference type="ARBA" id="ARBA00023002"/>
    </source>
</evidence>
<dbReference type="InterPro" id="IPR001242">
    <property type="entry name" value="Condensation_dom"/>
</dbReference>
<dbReference type="SUPFAM" id="SSF47336">
    <property type="entry name" value="ACP-like"/>
    <property type="match status" value="2"/>
</dbReference>
<dbReference type="InterPro" id="IPR020841">
    <property type="entry name" value="PKS_Beta-ketoAc_synthase_dom"/>
</dbReference>
<evidence type="ECO:0000313" key="15">
    <source>
        <dbReference type="EMBL" id="KAK5996028.1"/>
    </source>
</evidence>
<feature type="region of interest" description="Disordered" evidence="11">
    <location>
        <begin position="2499"/>
        <end position="2533"/>
    </location>
</feature>
<dbReference type="Pfam" id="PF00501">
    <property type="entry name" value="AMP-binding"/>
    <property type="match status" value="1"/>
</dbReference>
<keyword evidence="8" id="KW-0511">Multifunctional enzyme</keyword>
<dbReference type="CDD" id="cd19532">
    <property type="entry name" value="C_PKS-NRPS"/>
    <property type="match status" value="1"/>
</dbReference>
<dbReference type="InterPro" id="IPR009081">
    <property type="entry name" value="PP-bd_ACP"/>
</dbReference>
<accession>A0ABR0SV43</accession>
<dbReference type="Gene3D" id="1.10.1200.10">
    <property type="entry name" value="ACP-like"/>
    <property type="match status" value="1"/>
</dbReference>
<reference evidence="15 16" key="1">
    <citation type="submission" date="2024-01" db="EMBL/GenBank/DDBJ databases">
        <title>Complete genome of Cladobotryum mycophilum ATHUM6906.</title>
        <authorList>
            <person name="Christinaki A.C."/>
            <person name="Myridakis A.I."/>
            <person name="Kouvelis V.N."/>
        </authorList>
    </citation>
    <scope>NUCLEOTIDE SEQUENCE [LARGE SCALE GENOMIC DNA]</scope>
    <source>
        <strain evidence="15 16">ATHUM6906</strain>
    </source>
</reference>
<dbReference type="Pfam" id="PF00109">
    <property type="entry name" value="ketoacyl-synt"/>
    <property type="match status" value="1"/>
</dbReference>
<feature type="compositionally biased region" description="Polar residues" evidence="11">
    <location>
        <begin position="2512"/>
        <end position="2533"/>
    </location>
</feature>
<dbReference type="InterPro" id="IPR006162">
    <property type="entry name" value="Ppantetheine_attach_site"/>
</dbReference>
<keyword evidence="7" id="KW-0560">Oxidoreductase</keyword>
<comment type="caution">
    <text evidence="15">The sequence shown here is derived from an EMBL/GenBank/DDBJ whole genome shotgun (WGS) entry which is preliminary data.</text>
</comment>
<keyword evidence="16" id="KW-1185">Reference proteome</keyword>
<dbReference type="Gene3D" id="3.40.47.10">
    <property type="match status" value="1"/>
</dbReference>
<dbReference type="Pfam" id="PF16197">
    <property type="entry name" value="KAsynt_C_assoc"/>
    <property type="match status" value="1"/>
</dbReference>
<dbReference type="InterPro" id="IPR023213">
    <property type="entry name" value="CAT-like_dom_sf"/>
</dbReference>
<evidence type="ECO:0000256" key="6">
    <source>
        <dbReference type="ARBA" id="ARBA00022737"/>
    </source>
</evidence>
<dbReference type="SUPFAM" id="SSF56801">
    <property type="entry name" value="Acetyl-CoA synthetase-like"/>
    <property type="match status" value="1"/>
</dbReference>
<dbReference type="InterPro" id="IPR020845">
    <property type="entry name" value="AMP-binding_CS"/>
</dbReference>
<dbReference type="SUPFAM" id="SSF52777">
    <property type="entry name" value="CoA-dependent acyltransferases"/>
    <property type="match status" value="2"/>
</dbReference>
<dbReference type="Pfam" id="PF00550">
    <property type="entry name" value="PP-binding"/>
    <property type="match status" value="1"/>
</dbReference>
<evidence type="ECO:0000259" key="13">
    <source>
        <dbReference type="PROSITE" id="PS52004"/>
    </source>
</evidence>
<evidence type="ECO:0000256" key="2">
    <source>
        <dbReference type="ARBA" id="ARBA00022553"/>
    </source>
</evidence>
<dbReference type="Gene3D" id="3.40.366.10">
    <property type="entry name" value="Malonyl-Coenzyme A Acyl Carrier Protein, domain 2"/>
    <property type="match status" value="1"/>
</dbReference>
<feature type="region of interest" description="C-terminal hotdog fold" evidence="10">
    <location>
        <begin position="1076"/>
        <end position="1229"/>
    </location>
</feature>
<dbReference type="SMART" id="SM00823">
    <property type="entry name" value="PKS_PP"/>
    <property type="match status" value="2"/>
</dbReference>
<dbReference type="PROSITE" id="PS52019">
    <property type="entry name" value="PKS_MFAS_DH"/>
    <property type="match status" value="1"/>
</dbReference>
<dbReference type="Gene3D" id="3.30.300.30">
    <property type="match status" value="1"/>
</dbReference>
<dbReference type="Gene3D" id="3.10.129.110">
    <property type="entry name" value="Polyketide synthase dehydratase"/>
    <property type="match status" value="1"/>
</dbReference>
<dbReference type="InterPro" id="IPR020807">
    <property type="entry name" value="PKS_DH"/>
</dbReference>
<dbReference type="SMART" id="SM00826">
    <property type="entry name" value="PKS_DH"/>
    <property type="match status" value="1"/>
</dbReference>
<dbReference type="InterPro" id="IPR016039">
    <property type="entry name" value="Thiolase-like"/>
</dbReference>
<dbReference type="Pfam" id="PF14765">
    <property type="entry name" value="PS-DH"/>
    <property type="match status" value="1"/>
</dbReference>
<dbReference type="InterPro" id="IPR013217">
    <property type="entry name" value="Methyltransf_12"/>
</dbReference>
<dbReference type="Gene3D" id="3.40.50.12780">
    <property type="entry name" value="N-terminal domain of ligase-like"/>
    <property type="match status" value="1"/>
</dbReference>
<feature type="domain" description="PKS/mFAS DH" evidence="14">
    <location>
        <begin position="928"/>
        <end position="1229"/>
    </location>
</feature>
<evidence type="ECO:0000256" key="10">
    <source>
        <dbReference type="PROSITE-ProRule" id="PRU01363"/>
    </source>
</evidence>
<dbReference type="InterPro" id="IPR014043">
    <property type="entry name" value="Acyl_transferase_dom"/>
</dbReference>
<dbReference type="EMBL" id="JAVFKD010000004">
    <property type="protein sequence ID" value="KAK5996028.1"/>
    <property type="molecule type" value="Genomic_DNA"/>
</dbReference>
<name>A0ABR0SV43_9HYPO</name>
<dbReference type="InterPro" id="IPR014030">
    <property type="entry name" value="Ketoacyl_synth_N"/>
</dbReference>
<dbReference type="PROSITE" id="PS50075">
    <property type="entry name" value="CARRIER"/>
    <property type="match status" value="2"/>
</dbReference>
<dbReference type="Gene3D" id="3.30.559.10">
    <property type="entry name" value="Chloramphenicol acetyltransferase-like domain"/>
    <property type="match status" value="1"/>
</dbReference>
<dbReference type="InterPro" id="IPR057326">
    <property type="entry name" value="KR_dom"/>
</dbReference>
<feature type="region of interest" description="Disordered" evidence="11">
    <location>
        <begin position="508"/>
        <end position="534"/>
    </location>
</feature>
<dbReference type="InterPro" id="IPR042099">
    <property type="entry name" value="ANL_N_sf"/>
</dbReference>
<evidence type="ECO:0000256" key="5">
    <source>
        <dbReference type="ARBA" id="ARBA00022679"/>
    </source>
</evidence>
<evidence type="ECO:0000256" key="11">
    <source>
        <dbReference type="SAM" id="MobiDB-lite"/>
    </source>
</evidence>
<keyword evidence="4" id="KW-0489">Methyltransferase</keyword>
<dbReference type="SMART" id="SM00822">
    <property type="entry name" value="PKS_KR"/>
    <property type="match status" value="1"/>
</dbReference>
<evidence type="ECO:0000256" key="1">
    <source>
        <dbReference type="ARBA" id="ARBA00022450"/>
    </source>
</evidence>
<keyword evidence="6" id="KW-0677">Repeat</keyword>
<keyword evidence="2" id="KW-0597">Phosphoprotein</keyword>
<dbReference type="CDD" id="cd02440">
    <property type="entry name" value="AdoMet_MTases"/>
    <property type="match status" value="1"/>
</dbReference>
<dbReference type="InterPro" id="IPR032821">
    <property type="entry name" value="PKS_assoc"/>
</dbReference>
<dbReference type="SMART" id="SM00827">
    <property type="entry name" value="PKS_AT"/>
    <property type="match status" value="1"/>
</dbReference>
<dbReference type="Pfam" id="PF02801">
    <property type="entry name" value="Ketoacyl-synt_C"/>
    <property type="match status" value="1"/>
</dbReference>
<dbReference type="InterPro" id="IPR013968">
    <property type="entry name" value="PKS_KR"/>
</dbReference>
<evidence type="ECO:0000256" key="4">
    <source>
        <dbReference type="ARBA" id="ARBA00022603"/>
    </source>
</evidence>
<dbReference type="Pfam" id="PF00668">
    <property type="entry name" value="Condensation"/>
    <property type="match status" value="1"/>
</dbReference>
<dbReference type="Gene3D" id="3.40.50.150">
    <property type="entry name" value="Vaccinia Virus protein VP39"/>
    <property type="match status" value="1"/>
</dbReference>
<feature type="compositionally biased region" description="Polar residues" evidence="11">
    <location>
        <begin position="2555"/>
        <end position="2569"/>
    </location>
</feature>
<dbReference type="PROSITE" id="PS00455">
    <property type="entry name" value="AMP_BINDING"/>
    <property type="match status" value="1"/>
</dbReference>
<dbReference type="SUPFAM" id="SSF53901">
    <property type="entry name" value="Thiolase-like"/>
    <property type="match status" value="1"/>
</dbReference>
<dbReference type="InterPro" id="IPR049551">
    <property type="entry name" value="PKS_DH_C"/>
</dbReference>
<dbReference type="PROSITE" id="PS00606">
    <property type="entry name" value="KS3_1"/>
    <property type="match status" value="1"/>
</dbReference>
<keyword evidence="1" id="KW-0596">Phosphopantetheine</keyword>
<dbReference type="InterPro" id="IPR014031">
    <property type="entry name" value="Ketoacyl_synth_C"/>
</dbReference>
<feature type="domain" description="Ketosynthase family 3 (KS3)" evidence="13">
    <location>
        <begin position="12"/>
        <end position="427"/>
    </location>
</feature>
<feature type="domain" description="Carrier" evidence="12">
    <location>
        <begin position="2376"/>
        <end position="2453"/>
    </location>
</feature>
<evidence type="ECO:0000259" key="14">
    <source>
        <dbReference type="PROSITE" id="PS52019"/>
    </source>
</evidence>
<dbReference type="InterPro" id="IPR029063">
    <property type="entry name" value="SAM-dependent_MTases_sf"/>
</dbReference>
<dbReference type="InterPro" id="IPR000873">
    <property type="entry name" value="AMP-dep_synth/lig_dom"/>
</dbReference>
<dbReference type="Pfam" id="PF08242">
    <property type="entry name" value="Methyltransf_12"/>
    <property type="match status" value="1"/>
</dbReference>
<dbReference type="InterPro" id="IPR036736">
    <property type="entry name" value="ACP-like_sf"/>
</dbReference>
<dbReference type="InterPro" id="IPR049552">
    <property type="entry name" value="PKS_DH_N"/>
</dbReference>
<feature type="domain" description="Carrier" evidence="12">
    <location>
        <begin position="3561"/>
        <end position="3641"/>
    </location>
</feature>
<protein>
    <submittedName>
        <fullName evidence="15">Polyketide synthase-nonribosomal peptide synthetase phmA</fullName>
    </submittedName>
</protein>
<dbReference type="InterPro" id="IPR045851">
    <property type="entry name" value="AMP-bd_C_sf"/>
</dbReference>